<sequence>MTGKQKGFFYAILGPVLWGISGSIAQYLFSAQHVDPAWLVGIRMLFAGVLLVLWSAVTQPQRLWEVWHRPKWILQMFLFGTCGMLPAQFTYFIAIRYSNAPTVTVLQFLGPLFIIIYLALRWWRLPRRVDFLSIVVALLGTYLLVTQGHWNKLALAPIGVAWGLGSAVSQALYTLLPRQLLRQFDARVVTGWSMLIGGIMFIPAAHLQNVPPLNPTTLICIFFVVTGGTMFSYLFYLQSLQYLTATTTGMMSAFEPLTATFIAITIFQTHFGPVEILGGVLILATTFLQAMSPSQSFETVNAKSPHMLRFIKHHLVH</sequence>
<organism evidence="8 9">
    <name type="scientific">Loigolactobacillus bifermentans DSM 20003</name>
    <dbReference type="NCBI Taxonomy" id="1423726"/>
    <lineage>
        <taxon>Bacteria</taxon>
        <taxon>Bacillati</taxon>
        <taxon>Bacillota</taxon>
        <taxon>Bacilli</taxon>
        <taxon>Lactobacillales</taxon>
        <taxon>Lactobacillaceae</taxon>
        <taxon>Loigolactobacillus</taxon>
    </lineage>
</organism>
<feature type="transmembrane region" description="Helical" evidence="6">
    <location>
        <begin position="72"/>
        <end position="94"/>
    </location>
</feature>
<feature type="domain" description="EamA" evidence="7">
    <location>
        <begin position="158"/>
        <end position="288"/>
    </location>
</feature>
<feature type="transmembrane region" description="Helical" evidence="6">
    <location>
        <begin position="7"/>
        <end position="29"/>
    </location>
</feature>
<comment type="subcellular location">
    <subcellularLocation>
        <location evidence="1">Endomembrane system</location>
        <topology evidence="1">Multi-pass membrane protein</topology>
    </subcellularLocation>
</comment>
<dbReference type="GO" id="GO:0016020">
    <property type="term" value="C:membrane"/>
    <property type="evidence" value="ECO:0007669"/>
    <property type="project" value="UniProtKB-SubCell"/>
</dbReference>
<dbReference type="PANTHER" id="PTHR32322:SF2">
    <property type="entry name" value="EAMA DOMAIN-CONTAINING PROTEIN"/>
    <property type="match status" value="1"/>
</dbReference>
<feature type="transmembrane region" description="Helical" evidence="6">
    <location>
        <begin position="100"/>
        <end position="119"/>
    </location>
</feature>
<feature type="transmembrane region" description="Helical" evidence="6">
    <location>
        <begin position="131"/>
        <end position="150"/>
    </location>
</feature>
<protein>
    <submittedName>
        <fullName evidence="8">DMT family permease</fullName>
    </submittedName>
</protein>
<comment type="similarity">
    <text evidence="2">Belongs to the EamA transporter family.</text>
</comment>
<evidence type="ECO:0000259" key="7">
    <source>
        <dbReference type="Pfam" id="PF00892"/>
    </source>
</evidence>
<dbReference type="SUPFAM" id="SSF103481">
    <property type="entry name" value="Multidrug resistance efflux transporter EmrE"/>
    <property type="match status" value="2"/>
</dbReference>
<gene>
    <name evidence="8" type="ORF">FC07_GL000893</name>
</gene>
<dbReference type="Pfam" id="PF00892">
    <property type="entry name" value="EamA"/>
    <property type="match status" value="2"/>
</dbReference>
<comment type="caution">
    <text evidence="8">The sequence shown here is derived from an EMBL/GenBank/DDBJ whole genome shotgun (WGS) entry which is preliminary data.</text>
</comment>
<evidence type="ECO:0000313" key="8">
    <source>
        <dbReference type="EMBL" id="KRK40415.1"/>
    </source>
</evidence>
<keyword evidence="4 6" id="KW-1133">Transmembrane helix</keyword>
<dbReference type="InterPro" id="IPR000620">
    <property type="entry name" value="EamA_dom"/>
</dbReference>
<dbReference type="AlphaFoldDB" id="A0A0R1H1V9"/>
<evidence type="ECO:0000256" key="6">
    <source>
        <dbReference type="SAM" id="Phobius"/>
    </source>
</evidence>
<dbReference type="EMBL" id="AZDA01000014">
    <property type="protein sequence ID" value="KRK40415.1"/>
    <property type="molecule type" value="Genomic_DNA"/>
</dbReference>
<keyword evidence="5 6" id="KW-0472">Membrane</keyword>
<dbReference type="InterPro" id="IPR050638">
    <property type="entry name" value="AA-Vitamin_Transporters"/>
</dbReference>
<evidence type="ECO:0000256" key="1">
    <source>
        <dbReference type="ARBA" id="ARBA00004127"/>
    </source>
</evidence>
<reference evidence="8 9" key="1">
    <citation type="journal article" date="2015" name="Genome Announc.">
        <title>Expanding the biotechnology potential of lactobacilli through comparative genomics of 213 strains and associated genera.</title>
        <authorList>
            <person name="Sun Z."/>
            <person name="Harris H.M."/>
            <person name="McCann A."/>
            <person name="Guo C."/>
            <person name="Argimon S."/>
            <person name="Zhang W."/>
            <person name="Yang X."/>
            <person name="Jeffery I.B."/>
            <person name="Cooney J.C."/>
            <person name="Kagawa T.F."/>
            <person name="Liu W."/>
            <person name="Song Y."/>
            <person name="Salvetti E."/>
            <person name="Wrobel A."/>
            <person name="Rasinkangas P."/>
            <person name="Parkhill J."/>
            <person name="Rea M.C."/>
            <person name="O'Sullivan O."/>
            <person name="Ritari J."/>
            <person name="Douillard F.P."/>
            <person name="Paul Ross R."/>
            <person name="Yang R."/>
            <person name="Briner A.E."/>
            <person name="Felis G.E."/>
            <person name="de Vos W.M."/>
            <person name="Barrangou R."/>
            <person name="Klaenhammer T.R."/>
            <person name="Caufield P.W."/>
            <person name="Cui Y."/>
            <person name="Zhang H."/>
            <person name="O'Toole P.W."/>
        </authorList>
    </citation>
    <scope>NUCLEOTIDE SEQUENCE [LARGE SCALE GENOMIC DNA]</scope>
    <source>
        <strain evidence="8 9">DSM 20003</strain>
    </source>
</reference>
<name>A0A0R1H1V9_9LACO</name>
<evidence type="ECO:0000256" key="2">
    <source>
        <dbReference type="ARBA" id="ARBA00007362"/>
    </source>
</evidence>
<evidence type="ECO:0000256" key="5">
    <source>
        <dbReference type="ARBA" id="ARBA00023136"/>
    </source>
</evidence>
<evidence type="ECO:0000256" key="4">
    <source>
        <dbReference type="ARBA" id="ARBA00022989"/>
    </source>
</evidence>
<evidence type="ECO:0000256" key="3">
    <source>
        <dbReference type="ARBA" id="ARBA00022692"/>
    </source>
</evidence>
<accession>A0A0R1H1V9</accession>
<dbReference type="STRING" id="1423726.FC07_GL000893"/>
<feature type="domain" description="EamA" evidence="7">
    <location>
        <begin position="6"/>
        <end position="145"/>
    </location>
</feature>
<evidence type="ECO:0000313" key="9">
    <source>
        <dbReference type="Proteomes" id="UP000051461"/>
    </source>
</evidence>
<dbReference type="PATRIC" id="fig|1423726.3.peg.918"/>
<feature type="transmembrane region" description="Helical" evidence="6">
    <location>
        <begin position="156"/>
        <end position="176"/>
    </location>
</feature>
<keyword evidence="9" id="KW-1185">Reference proteome</keyword>
<dbReference type="OrthoDB" id="9810818at2"/>
<feature type="transmembrane region" description="Helical" evidence="6">
    <location>
        <begin position="213"/>
        <end position="235"/>
    </location>
</feature>
<dbReference type="RefSeq" id="WP_057903594.1">
    <property type="nucleotide sequence ID" value="NZ_AZDA01000014.1"/>
</dbReference>
<dbReference type="PANTHER" id="PTHR32322">
    <property type="entry name" value="INNER MEMBRANE TRANSPORTER"/>
    <property type="match status" value="1"/>
</dbReference>
<dbReference type="InterPro" id="IPR037185">
    <property type="entry name" value="EmrE-like"/>
</dbReference>
<keyword evidence="3 6" id="KW-0812">Transmembrane</keyword>
<feature type="transmembrane region" description="Helical" evidence="6">
    <location>
        <begin position="41"/>
        <end position="60"/>
    </location>
</feature>
<dbReference type="Proteomes" id="UP000051461">
    <property type="component" value="Unassembled WGS sequence"/>
</dbReference>
<proteinExistence type="inferred from homology"/>
<feature type="transmembrane region" description="Helical" evidence="6">
    <location>
        <begin position="188"/>
        <end position="207"/>
    </location>
</feature>